<keyword evidence="5" id="KW-1133">Transmembrane helix</keyword>
<feature type="compositionally biased region" description="Polar residues" evidence="4">
    <location>
        <begin position="737"/>
        <end position="749"/>
    </location>
</feature>
<evidence type="ECO:0000256" key="4">
    <source>
        <dbReference type="SAM" id="MobiDB-lite"/>
    </source>
</evidence>
<accession>A0ABS4GYV6</accession>
<comment type="similarity">
    <text evidence="2">Belongs to the transpeptidase family.</text>
</comment>
<dbReference type="InterPro" id="IPR001460">
    <property type="entry name" value="PCN-bd_Tpept"/>
</dbReference>
<dbReference type="Pfam" id="PF03717">
    <property type="entry name" value="PBP_dimer"/>
    <property type="match status" value="1"/>
</dbReference>
<dbReference type="SMART" id="SM00740">
    <property type="entry name" value="PASTA"/>
    <property type="match status" value="2"/>
</dbReference>
<dbReference type="Gene3D" id="3.30.450.330">
    <property type="match status" value="1"/>
</dbReference>
<protein>
    <submittedName>
        <fullName evidence="7">Penicillin-binding protein 2B</fullName>
    </submittedName>
</protein>
<dbReference type="Pfam" id="PF03793">
    <property type="entry name" value="PASTA"/>
    <property type="match status" value="1"/>
</dbReference>
<dbReference type="Proteomes" id="UP001519273">
    <property type="component" value="Unassembled WGS sequence"/>
</dbReference>
<dbReference type="InterPro" id="IPR036138">
    <property type="entry name" value="PBP_dimer_sf"/>
</dbReference>
<comment type="caution">
    <text evidence="7">The sequence shown here is derived from an EMBL/GenBank/DDBJ whole genome shotgun (WGS) entry which is preliminary data.</text>
</comment>
<comment type="subcellular location">
    <subcellularLocation>
        <location evidence="1">Membrane</location>
    </subcellularLocation>
</comment>
<dbReference type="PROSITE" id="PS51178">
    <property type="entry name" value="PASTA"/>
    <property type="match status" value="1"/>
</dbReference>
<feature type="transmembrane region" description="Helical" evidence="5">
    <location>
        <begin position="7"/>
        <end position="29"/>
    </location>
</feature>
<evidence type="ECO:0000256" key="5">
    <source>
        <dbReference type="SAM" id="Phobius"/>
    </source>
</evidence>
<dbReference type="Gene3D" id="3.40.710.10">
    <property type="entry name" value="DD-peptidase/beta-lactamase superfamily"/>
    <property type="match status" value="1"/>
</dbReference>
<dbReference type="InterPro" id="IPR012338">
    <property type="entry name" value="Beta-lactam/transpept-like"/>
</dbReference>
<dbReference type="SUPFAM" id="SSF54184">
    <property type="entry name" value="Penicillin-binding protein 2x (pbp-2x), c-terminal domain"/>
    <property type="match status" value="2"/>
</dbReference>
<evidence type="ECO:0000313" key="7">
    <source>
        <dbReference type="EMBL" id="MBP1935448.1"/>
    </source>
</evidence>
<dbReference type="PANTHER" id="PTHR30627">
    <property type="entry name" value="PEPTIDOGLYCAN D,D-TRANSPEPTIDASE"/>
    <property type="match status" value="1"/>
</dbReference>
<dbReference type="InterPro" id="IPR005543">
    <property type="entry name" value="PASTA_dom"/>
</dbReference>
<dbReference type="Gene3D" id="3.90.1310.10">
    <property type="entry name" value="Penicillin-binding protein 2a (Domain 2)"/>
    <property type="match status" value="1"/>
</dbReference>
<dbReference type="InterPro" id="IPR050515">
    <property type="entry name" value="Beta-lactam/transpept"/>
</dbReference>
<name>A0ABS4GYV6_9BACL</name>
<reference evidence="7 8" key="1">
    <citation type="submission" date="2021-03" db="EMBL/GenBank/DDBJ databases">
        <title>Genomic Encyclopedia of Type Strains, Phase IV (KMG-IV): sequencing the most valuable type-strain genomes for metagenomic binning, comparative biology and taxonomic classification.</title>
        <authorList>
            <person name="Goeker M."/>
        </authorList>
    </citation>
    <scope>NUCLEOTIDE SEQUENCE [LARGE SCALE GENOMIC DNA]</scope>
    <source>
        <strain evidence="7 8">DSM 23491</strain>
    </source>
</reference>
<evidence type="ECO:0000313" key="8">
    <source>
        <dbReference type="Proteomes" id="UP001519273"/>
    </source>
</evidence>
<evidence type="ECO:0000256" key="1">
    <source>
        <dbReference type="ARBA" id="ARBA00004370"/>
    </source>
</evidence>
<evidence type="ECO:0000259" key="6">
    <source>
        <dbReference type="PROSITE" id="PS51178"/>
    </source>
</evidence>
<dbReference type="InterPro" id="IPR005311">
    <property type="entry name" value="PBP_dimer"/>
</dbReference>
<keyword evidence="3 5" id="KW-0472">Membrane</keyword>
<feature type="domain" description="PASTA" evidence="6">
    <location>
        <begin position="600"/>
        <end position="660"/>
    </location>
</feature>
<keyword evidence="8" id="KW-1185">Reference proteome</keyword>
<dbReference type="CDD" id="cd06576">
    <property type="entry name" value="PASTA_Pbp2x-like_1"/>
    <property type="match status" value="1"/>
</dbReference>
<proteinExistence type="inferred from homology"/>
<sequence>MVKRIKLRTLLIGGLITLFFVVLIGRVFWIQVVNGNFWQKTAEDTWSHLKEIPAKRGTITDRNGDVLAIDAPAYTVAVNPKIIHSNNLENEVVQKLHELLGKPEDELRALVTAKKNTGEFYAQREVRNEGWKIDQDLADKVTALIDEMKDEHKFKDASDVGITLIKEERRYYPKNNLASHILGYTDREGNAVAGIEALYDSQLKGTPGSIYYESDNKGYKLPSAKEVYKPARDGKNLKLTIDSTIQYYIQEAMKEAYAKYQPISMTVIAADPKTMEILGLANMPDFNPNDYWDTAEQKDFYNHAVRSTYEPGSTFKIVTLAGAVQEGLFNPNATFMSGSITIKGSTIHDVKRGGWGEITYLDGVKRSSNVGFVHLGYEMLGEERLRKYIDNFGFGQKTGIDLPGEATGQVSFHYPIEVATAAYGHGKLTVTPIQQVAAVAAVANGGKLLVPHVVKEITDPTTGKTVKVGVKEVRRVLTPEKAKEVSGYLEQVVADQEIGTGRHAYIEGYRVAGKTGTAVKVVNGKYDYTKQVVSFIGYAPVEDPKIVVLVLIDEPKDSALGGGTAAAPVFKKIVSQTLQYMGVPKTVNANPSSKGSNVDMEQKMTVPNLKDMTTSNARTKLMNEGIAFETLGSGSTVIAQYPKEGTTMTSSQRIYLLTEQSDNMKIPNLTGSSLRDALEVLTLMKVSVSVSGEGFVVNQEESMKNGNRYVKLTLRPVAEGVKATEGGNATEAEKPSSDQGTVQTDKGQE</sequence>
<dbReference type="PANTHER" id="PTHR30627:SF1">
    <property type="entry name" value="PEPTIDOGLYCAN D,D-TRANSPEPTIDASE FTSI"/>
    <property type="match status" value="1"/>
</dbReference>
<feature type="region of interest" description="Disordered" evidence="4">
    <location>
        <begin position="721"/>
        <end position="749"/>
    </location>
</feature>
<organism evidence="7 8">
    <name type="scientific">Paenibacillus sediminis</name>
    <dbReference type="NCBI Taxonomy" id="664909"/>
    <lineage>
        <taxon>Bacteria</taxon>
        <taxon>Bacillati</taxon>
        <taxon>Bacillota</taxon>
        <taxon>Bacilli</taxon>
        <taxon>Bacillales</taxon>
        <taxon>Paenibacillaceae</taxon>
        <taxon>Paenibacillus</taxon>
    </lineage>
</organism>
<dbReference type="RefSeq" id="WP_209844705.1">
    <property type="nucleotide sequence ID" value="NZ_CBCRVE010000001.1"/>
</dbReference>
<evidence type="ECO:0000256" key="3">
    <source>
        <dbReference type="ARBA" id="ARBA00023136"/>
    </source>
</evidence>
<evidence type="ECO:0000256" key="2">
    <source>
        <dbReference type="ARBA" id="ARBA00007171"/>
    </source>
</evidence>
<dbReference type="EMBL" id="JAGGKP010000001">
    <property type="protein sequence ID" value="MBP1935448.1"/>
    <property type="molecule type" value="Genomic_DNA"/>
</dbReference>
<dbReference type="SUPFAM" id="SSF56519">
    <property type="entry name" value="Penicillin binding protein dimerisation domain"/>
    <property type="match status" value="1"/>
</dbReference>
<gene>
    <name evidence="7" type="ORF">J2Z20_000309</name>
</gene>
<dbReference type="Pfam" id="PF00905">
    <property type="entry name" value="Transpeptidase"/>
    <property type="match status" value="1"/>
</dbReference>
<keyword evidence="5" id="KW-0812">Transmembrane</keyword>
<dbReference type="SUPFAM" id="SSF56601">
    <property type="entry name" value="beta-lactamase/transpeptidase-like"/>
    <property type="match status" value="1"/>
</dbReference>